<evidence type="ECO:0008006" key="3">
    <source>
        <dbReference type="Google" id="ProtNLM"/>
    </source>
</evidence>
<reference evidence="2" key="1">
    <citation type="journal article" date="2011" name="PLoS Genet.">
        <title>The genome sequence of the leaf-cutter ant Atta cephalotes reveals insights into its obligate symbiotic lifestyle.</title>
        <authorList>
            <person name="Suen G."/>
            <person name="Teiling C."/>
            <person name="Li L."/>
            <person name="Holt C."/>
            <person name="Abouheif E."/>
            <person name="Bornberg-Bauer E."/>
            <person name="Bouffard P."/>
            <person name="Caldera E.J."/>
            <person name="Cash E."/>
            <person name="Cavanaugh A."/>
            <person name="Denas O."/>
            <person name="Elhaik E."/>
            <person name="Fave M.J."/>
            <person name="Gadau J."/>
            <person name="Gibson J.D."/>
            <person name="Graur D."/>
            <person name="Grubbs K.J."/>
            <person name="Hagen D.E."/>
            <person name="Harkins T.T."/>
            <person name="Helmkampf M."/>
            <person name="Hu H."/>
            <person name="Johnson B.R."/>
            <person name="Kim J."/>
            <person name="Marsh S.E."/>
            <person name="Moeller J.A."/>
            <person name="Munoz-Torres M.C."/>
            <person name="Murphy M.C."/>
            <person name="Naughton M.C."/>
            <person name="Nigam S."/>
            <person name="Overson R."/>
            <person name="Rajakumar R."/>
            <person name="Reese J.T."/>
            <person name="Scott J.J."/>
            <person name="Smith C.R."/>
            <person name="Tao S."/>
            <person name="Tsutsui N.D."/>
            <person name="Viljakainen L."/>
            <person name="Wissler L."/>
            <person name="Yandell M.D."/>
            <person name="Zimmer F."/>
            <person name="Taylor J."/>
            <person name="Slater S.C."/>
            <person name="Clifton S.W."/>
            <person name="Warren W.C."/>
            <person name="Elsik C.G."/>
            <person name="Smith C.D."/>
            <person name="Weinstock G.M."/>
            <person name="Gerardo N.M."/>
            <person name="Currie C.R."/>
        </authorList>
    </citation>
    <scope>NUCLEOTIDE SEQUENCE [LARGE SCALE GENOMIC DNA]</scope>
</reference>
<dbReference type="Gene3D" id="3.30.70.270">
    <property type="match status" value="1"/>
</dbReference>
<dbReference type="OrthoDB" id="8033893at2759"/>
<proteinExistence type="predicted"/>
<dbReference type="InterPro" id="IPR043502">
    <property type="entry name" value="DNA/RNA_pol_sf"/>
</dbReference>
<dbReference type="EMBL" id="ADTU01023109">
    <property type="status" value="NOT_ANNOTATED_CDS"/>
    <property type="molecule type" value="Genomic_DNA"/>
</dbReference>
<reference evidence="1" key="2">
    <citation type="submission" date="2016-04" db="UniProtKB">
        <authorList>
            <consortium name="EnsemblMetazoa"/>
        </authorList>
    </citation>
    <scope>IDENTIFICATION</scope>
</reference>
<dbReference type="InParanoid" id="A0A158NQE0"/>
<name>A0A158NQE0_ATTCE</name>
<keyword evidence="2" id="KW-1185">Reference proteome</keyword>
<gene>
    <name evidence="1" type="primary">105622952</name>
</gene>
<organism evidence="1 2">
    <name type="scientific">Atta cephalotes</name>
    <name type="common">Leafcutter ant</name>
    <dbReference type="NCBI Taxonomy" id="12957"/>
    <lineage>
        <taxon>Eukaryota</taxon>
        <taxon>Metazoa</taxon>
        <taxon>Ecdysozoa</taxon>
        <taxon>Arthropoda</taxon>
        <taxon>Hexapoda</taxon>
        <taxon>Insecta</taxon>
        <taxon>Pterygota</taxon>
        <taxon>Neoptera</taxon>
        <taxon>Endopterygota</taxon>
        <taxon>Hymenoptera</taxon>
        <taxon>Apocrita</taxon>
        <taxon>Aculeata</taxon>
        <taxon>Formicoidea</taxon>
        <taxon>Formicidae</taxon>
        <taxon>Myrmicinae</taxon>
        <taxon>Atta</taxon>
    </lineage>
</organism>
<protein>
    <recommendedName>
        <fullName evidence="3">Reverse transcriptase domain-containing protein</fullName>
    </recommendedName>
</protein>
<sequence length="136" mass="15852">MRTVSDHYPVRHIEDFVQALQGKTIFTTLDLVRAYHQIPVRREHSKDGYHHAVRHVRISGRSPRGVYLVRHLDFIGQFTTDVWHVVNALSKIEKLRSPLDYGALTESQMRSLRITCIESLKLEKLMDVTVYLESIL</sequence>
<evidence type="ECO:0000313" key="2">
    <source>
        <dbReference type="Proteomes" id="UP000005205"/>
    </source>
</evidence>
<dbReference type="Gene3D" id="3.10.10.10">
    <property type="entry name" value="HIV Type 1 Reverse Transcriptase, subunit A, domain 1"/>
    <property type="match status" value="1"/>
</dbReference>
<dbReference type="AlphaFoldDB" id="A0A158NQE0"/>
<accession>A0A158NQE0</accession>
<dbReference type="EnsemblMetazoa" id="XM_012204358.1">
    <property type="protein sequence ID" value="XP_012059748.1"/>
    <property type="gene ID" value="LOC105622952"/>
</dbReference>
<dbReference type="Proteomes" id="UP000005205">
    <property type="component" value="Unassembled WGS sequence"/>
</dbReference>
<dbReference type="InterPro" id="IPR043128">
    <property type="entry name" value="Rev_trsase/Diguanyl_cyclase"/>
</dbReference>
<dbReference type="KEGG" id="acep:105622952"/>
<dbReference type="SUPFAM" id="SSF56672">
    <property type="entry name" value="DNA/RNA polymerases"/>
    <property type="match status" value="1"/>
</dbReference>
<evidence type="ECO:0000313" key="1">
    <source>
        <dbReference type="EnsemblMetazoa" id="XP_012059748.1"/>
    </source>
</evidence>
<dbReference type="GO" id="GO:0071897">
    <property type="term" value="P:DNA biosynthetic process"/>
    <property type="evidence" value="ECO:0007669"/>
    <property type="project" value="UniProtKB-ARBA"/>
</dbReference>